<accession>G5J8X4</accession>
<proteinExistence type="predicted"/>
<name>G5J8X4_CROWT</name>
<dbReference type="Proteomes" id="UP000003477">
    <property type="component" value="Unassembled WGS sequence"/>
</dbReference>
<comment type="caution">
    <text evidence="1">The sequence shown here is derived from an EMBL/GenBank/DDBJ whole genome shotgun (WGS) entry which is preliminary data.</text>
</comment>
<gene>
    <name evidence="1" type="ORF">CWATWH0003_3894</name>
</gene>
<sequence>MNIYSYYKISGQTASSPPPGENPLFIGWEFDDNLLSVSGEPEETWLPNGSTSINYVNAAPSNLAKAVSVGGFHKRLFAQGNWVQSLSHPRLDNDWTILLWNDSSTGSNINLSYYERGFPSGKIWSFSIISNNSSSQGFVQFDPSPFILAQSHQGANNLGRLCWVTHDRNLDDPIASSYQMLIGVNDSSTLRTFTGNVTYSESPSNPTLVLTGGFNFRCAQLAIFKRAMSEQEITALWNNGDGSTLS</sequence>
<dbReference type="PATRIC" id="fig|423471.3.peg.3649"/>
<evidence type="ECO:0000313" key="1">
    <source>
        <dbReference type="EMBL" id="EHJ11359.1"/>
    </source>
</evidence>
<reference evidence="1 2" key="1">
    <citation type="journal article" date="2011" name="Front. Microbiol.">
        <title>Two Strains of Crocosphaera watsonii with Highly Conserved Genomes are Distinguished by Strain-Specific Features.</title>
        <authorList>
            <person name="Bench S.R."/>
            <person name="Ilikchyan I.N."/>
            <person name="Tripp H.J."/>
            <person name="Zehr J.P."/>
        </authorList>
    </citation>
    <scope>NUCLEOTIDE SEQUENCE [LARGE SCALE GENOMIC DNA]</scope>
    <source>
        <strain evidence="1 2">WH 0003</strain>
    </source>
</reference>
<dbReference type="RefSeq" id="WP_007311874.1">
    <property type="nucleotide sequence ID" value="NZ_AESD01000595.1"/>
</dbReference>
<protein>
    <submittedName>
        <fullName evidence="1">Uncharacterized protein</fullName>
    </submittedName>
</protein>
<dbReference type="GeneID" id="88767384"/>
<evidence type="ECO:0000313" key="2">
    <source>
        <dbReference type="Proteomes" id="UP000003477"/>
    </source>
</evidence>
<organism evidence="1 2">
    <name type="scientific">Crocosphaera watsonii WH 0003</name>
    <dbReference type="NCBI Taxonomy" id="423471"/>
    <lineage>
        <taxon>Bacteria</taxon>
        <taxon>Bacillati</taxon>
        <taxon>Cyanobacteriota</taxon>
        <taxon>Cyanophyceae</taxon>
        <taxon>Oscillatoriophycideae</taxon>
        <taxon>Chroococcales</taxon>
        <taxon>Aphanothecaceae</taxon>
        <taxon>Crocosphaera</taxon>
    </lineage>
</organism>
<dbReference type="AlphaFoldDB" id="G5J8X4"/>
<dbReference type="EMBL" id="AESD01000595">
    <property type="protein sequence ID" value="EHJ11359.1"/>
    <property type="molecule type" value="Genomic_DNA"/>
</dbReference>